<accession>A0A7W6Q9K2</accession>
<dbReference type="RefSeq" id="WP_184455288.1">
    <property type="nucleotide sequence ID" value="NZ_JACIFV010000005.1"/>
</dbReference>
<keyword evidence="2" id="KW-1185">Reference proteome</keyword>
<gene>
    <name evidence="1" type="ORF">GGD53_001960</name>
</gene>
<sequence>MAYKVIAAFIFASFALAIVIASSEGGYSPPVWPEITAPKTGRLPLMQESLAR</sequence>
<protein>
    <submittedName>
        <fullName evidence="1">Uncharacterized protein</fullName>
    </submittedName>
</protein>
<comment type="caution">
    <text evidence="1">The sequence shown here is derived from an EMBL/GenBank/DDBJ whole genome shotgun (WGS) entry which is preliminary data.</text>
</comment>
<organism evidence="1 2">
    <name type="scientific">Rhizobium aethiopicum</name>
    <dbReference type="NCBI Taxonomy" id="1138170"/>
    <lineage>
        <taxon>Bacteria</taxon>
        <taxon>Pseudomonadati</taxon>
        <taxon>Pseudomonadota</taxon>
        <taxon>Alphaproteobacteria</taxon>
        <taxon>Hyphomicrobiales</taxon>
        <taxon>Rhizobiaceae</taxon>
        <taxon>Rhizobium/Agrobacterium group</taxon>
        <taxon>Rhizobium</taxon>
    </lineage>
</organism>
<proteinExistence type="predicted"/>
<name>A0A7W6Q9K2_9HYPH</name>
<dbReference type="AlphaFoldDB" id="A0A7W6Q9K2"/>
<dbReference type="Proteomes" id="UP000524492">
    <property type="component" value="Unassembled WGS sequence"/>
</dbReference>
<reference evidence="1 2" key="1">
    <citation type="submission" date="2020-08" db="EMBL/GenBank/DDBJ databases">
        <title>Genomic Encyclopedia of Type Strains, Phase IV (KMG-V): Genome sequencing to study the core and pangenomes of soil and plant-associated prokaryotes.</title>
        <authorList>
            <person name="Whitman W."/>
        </authorList>
    </citation>
    <scope>NUCLEOTIDE SEQUENCE [LARGE SCALE GENOMIC DNA]</scope>
    <source>
        <strain evidence="1 2">SEMIA 4074</strain>
    </source>
</reference>
<dbReference type="EMBL" id="JACIFV010000005">
    <property type="protein sequence ID" value="MBB4191807.1"/>
    <property type="molecule type" value="Genomic_DNA"/>
</dbReference>
<evidence type="ECO:0000313" key="1">
    <source>
        <dbReference type="EMBL" id="MBB4191807.1"/>
    </source>
</evidence>
<evidence type="ECO:0000313" key="2">
    <source>
        <dbReference type="Proteomes" id="UP000524492"/>
    </source>
</evidence>